<protein>
    <submittedName>
        <fullName evidence="1">Uncharacterized protein</fullName>
    </submittedName>
</protein>
<sequence length="76" mass="8842">MLMFARKGKHIRKCFGTKSEAQQYERWVIATQNGIKSMIPNLAKRLARHVLRYTFASHFMMNGGNMLKNESESTCF</sequence>
<gene>
    <name evidence="1" type="ORF">GPY42_05520</name>
</gene>
<accession>A0ABX0AV42</accession>
<evidence type="ECO:0000313" key="2">
    <source>
        <dbReference type="Proteomes" id="UP000470051"/>
    </source>
</evidence>
<comment type="caution">
    <text evidence="1">The sequence shown here is derived from an EMBL/GenBank/DDBJ whole genome shotgun (WGS) entry which is preliminary data.</text>
</comment>
<evidence type="ECO:0000313" key="1">
    <source>
        <dbReference type="EMBL" id="NDL24682.1"/>
    </source>
</evidence>
<organism evidence="1 2">
    <name type="scientific">Photorhabdus kayaii</name>
    <dbReference type="NCBI Taxonomy" id="230088"/>
    <lineage>
        <taxon>Bacteria</taxon>
        <taxon>Pseudomonadati</taxon>
        <taxon>Pseudomonadota</taxon>
        <taxon>Gammaproteobacteria</taxon>
        <taxon>Enterobacterales</taxon>
        <taxon>Morganellaceae</taxon>
        <taxon>Photorhabdus</taxon>
    </lineage>
</organism>
<keyword evidence="2" id="KW-1185">Reference proteome</keyword>
<reference evidence="1 2" key="1">
    <citation type="submission" date="2019-12" db="EMBL/GenBank/DDBJ databases">
        <title>Engineering Photorhabdus to improve their lethality against agricultural pests.</title>
        <authorList>
            <person name="Machado R.A.R."/>
        </authorList>
    </citation>
    <scope>NUCLEOTIDE SEQUENCE [LARGE SCALE GENOMIC DNA]</scope>
    <source>
        <strain evidence="1 2">M-HU2</strain>
    </source>
</reference>
<dbReference type="Proteomes" id="UP000470051">
    <property type="component" value="Unassembled WGS sequence"/>
</dbReference>
<dbReference type="EMBL" id="WSFE01000005">
    <property type="protein sequence ID" value="NDL24682.1"/>
    <property type="molecule type" value="Genomic_DNA"/>
</dbReference>
<proteinExistence type="predicted"/>
<name>A0ABX0AV42_9GAMM</name>